<gene>
    <name evidence="19" type="primary">lpdA</name>
    <name evidence="19" type="ORF">JFL75_20210</name>
</gene>
<dbReference type="PIRSF" id="PIRSF000350">
    <property type="entry name" value="Mercury_reductase_MerA"/>
    <property type="match status" value="1"/>
</dbReference>
<evidence type="ECO:0000256" key="13">
    <source>
        <dbReference type="PIRSR" id="PIRSR000350-2"/>
    </source>
</evidence>
<keyword evidence="6 16" id="KW-0285">Flavoprotein</keyword>
<dbReference type="InterPro" id="IPR023753">
    <property type="entry name" value="FAD/NAD-binding_dom"/>
</dbReference>
<accession>A0A7T7XMS5</accession>
<dbReference type="Gene3D" id="3.30.390.30">
    <property type="match status" value="1"/>
</dbReference>
<dbReference type="PRINTS" id="PR00368">
    <property type="entry name" value="FADPNR"/>
</dbReference>
<keyword evidence="14" id="KW-0547">Nucleotide-binding</keyword>
<dbReference type="Pfam" id="PF07992">
    <property type="entry name" value="Pyr_redox_2"/>
    <property type="match status" value="1"/>
</dbReference>
<feature type="active site" description="Proton acceptor" evidence="13">
    <location>
        <position position="451"/>
    </location>
</feature>
<dbReference type="InterPro" id="IPR050151">
    <property type="entry name" value="Class-I_Pyr_Nuc-Dis_Oxidored"/>
</dbReference>
<dbReference type="EC" id="1.8.1.4" evidence="3 16"/>
<dbReference type="InterPro" id="IPR012999">
    <property type="entry name" value="Pyr_OxRdtase_I_AS"/>
</dbReference>
<sequence>MYDTIIIGGGPGGYLAAERLGHFEKKVLLIEENYLGGTCLNVGCIPTKTLINSAKQYAHAQDARKFGITIPEVAFDWGAIQSWKNEVVDKLKSGVAAQMKRFSVEVMDGRGEIAAAPSGTAPGKVRVTAPDGSVSEAEGRTILIAAGSAPVMPPIPGTAGNPLVMDSSALLSIKSVPEKLVIIGGGVIGVEFASLFSALGSQVTVIEMMDDIIPFMDREQTPLLRRAMRKVDFKLGCKVEKIENSTVHFTGKDGTPGTADGDAILMAVGRKPVITGWGAENAGVSAGPKGVTVDEFMRTGAEGIWAAGDVTGRSLLAHTAYRMAEVAVTDIVRFLDSNSGLQPDAMNYAAIPWAVYGLTEAAGIGMTEQDAEKQGITVRKASVPMRFSGRFAAENTFAGQGAVKVIADAKTEKIIGIHAVGAYASEFIWGGAPIIEGGLTISGVKKFIFPHPTVCELIRDALWELPG</sequence>
<dbReference type="InterPro" id="IPR036188">
    <property type="entry name" value="FAD/NAD-bd_sf"/>
</dbReference>
<dbReference type="EMBL" id="CP067089">
    <property type="protein sequence ID" value="QQO09224.1"/>
    <property type="molecule type" value="Genomic_DNA"/>
</dbReference>
<evidence type="ECO:0000256" key="10">
    <source>
        <dbReference type="ARBA" id="ARBA00023157"/>
    </source>
</evidence>
<dbReference type="GO" id="GO:0050660">
    <property type="term" value="F:flavin adenine dinucleotide binding"/>
    <property type="evidence" value="ECO:0007669"/>
    <property type="project" value="InterPro"/>
</dbReference>
<evidence type="ECO:0000256" key="4">
    <source>
        <dbReference type="ARBA" id="ARBA00016961"/>
    </source>
</evidence>
<dbReference type="KEGG" id="bhc:JFL75_20210"/>
<feature type="binding site" evidence="14">
    <location>
        <position position="269"/>
    </location>
    <ligand>
        <name>NAD(+)</name>
        <dbReference type="ChEBI" id="CHEBI:57540"/>
    </ligand>
</feature>
<comment type="subcellular location">
    <subcellularLocation>
        <location evidence="1">Cytoplasm</location>
    </subcellularLocation>
</comment>
<keyword evidence="9 14" id="KW-0520">NAD</keyword>
<feature type="binding site" evidence="14">
    <location>
        <position position="309"/>
    </location>
    <ligand>
        <name>FAD</name>
        <dbReference type="ChEBI" id="CHEBI:57692"/>
    </ligand>
</feature>
<keyword evidence="11 16" id="KW-0676">Redox-active center</keyword>
<evidence type="ECO:0000256" key="1">
    <source>
        <dbReference type="ARBA" id="ARBA00004496"/>
    </source>
</evidence>
<dbReference type="GO" id="GO:0005737">
    <property type="term" value="C:cytoplasm"/>
    <property type="evidence" value="ECO:0007669"/>
    <property type="project" value="UniProtKB-SubCell"/>
</dbReference>
<keyword evidence="5" id="KW-0963">Cytoplasm</keyword>
<feature type="binding site" evidence="14">
    <location>
        <position position="207"/>
    </location>
    <ligand>
        <name>NAD(+)</name>
        <dbReference type="ChEBI" id="CHEBI:57540"/>
    </ligand>
</feature>
<evidence type="ECO:0000256" key="8">
    <source>
        <dbReference type="ARBA" id="ARBA00023002"/>
    </source>
</evidence>
<dbReference type="PROSITE" id="PS00076">
    <property type="entry name" value="PYRIDINE_REDOX_1"/>
    <property type="match status" value="1"/>
</dbReference>
<comment type="catalytic activity">
    <reaction evidence="12 16">
        <text>N(6)-[(R)-dihydrolipoyl]-L-lysyl-[protein] + NAD(+) = N(6)-[(R)-lipoyl]-L-lysyl-[protein] + NADH + H(+)</text>
        <dbReference type="Rhea" id="RHEA:15045"/>
        <dbReference type="Rhea" id="RHEA-COMP:10474"/>
        <dbReference type="Rhea" id="RHEA-COMP:10475"/>
        <dbReference type="ChEBI" id="CHEBI:15378"/>
        <dbReference type="ChEBI" id="CHEBI:57540"/>
        <dbReference type="ChEBI" id="CHEBI:57945"/>
        <dbReference type="ChEBI" id="CHEBI:83099"/>
        <dbReference type="ChEBI" id="CHEBI:83100"/>
        <dbReference type="EC" id="1.8.1.4"/>
    </reaction>
</comment>
<evidence type="ECO:0000256" key="6">
    <source>
        <dbReference type="ARBA" id="ARBA00022630"/>
    </source>
</evidence>
<dbReference type="SUPFAM" id="SSF51905">
    <property type="entry name" value="FAD/NAD(P)-binding domain"/>
    <property type="match status" value="1"/>
</dbReference>
<dbReference type="InterPro" id="IPR016156">
    <property type="entry name" value="FAD/NAD-linked_Rdtase_dimer_sf"/>
</dbReference>
<evidence type="ECO:0000256" key="5">
    <source>
        <dbReference type="ARBA" id="ARBA00022490"/>
    </source>
</evidence>
<feature type="domain" description="FAD/NAD(P)-binding" evidence="18">
    <location>
        <begin position="2"/>
        <end position="324"/>
    </location>
</feature>
<evidence type="ECO:0000256" key="2">
    <source>
        <dbReference type="ARBA" id="ARBA00007532"/>
    </source>
</evidence>
<keyword evidence="7 14" id="KW-0274">FAD</keyword>
<dbReference type="PRINTS" id="PR00411">
    <property type="entry name" value="PNDRDTASEI"/>
</dbReference>
<dbReference type="NCBIfam" id="TIGR01350">
    <property type="entry name" value="lipoamide_DH"/>
    <property type="match status" value="1"/>
</dbReference>
<name>A0A7T7XMS5_9SPIR</name>
<keyword evidence="8 16" id="KW-0560">Oxidoreductase</keyword>
<organism evidence="19 20">
    <name type="scientific">Breznakiella homolactica</name>
    <dbReference type="NCBI Taxonomy" id="2798577"/>
    <lineage>
        <taxon>Bacteria</taxon>
        <taxon>Pseudomonadati</taxon>
        <taxon>Spirochaetota</taxon>
        <taxon>Spirochaetia</taxon>
        <taxon>Spirochaetales</taxon>
        <taxon>Breznakiellaceae</taxon>
        <taxon>Breznakiella</taxon>
    </lineage>
</organism>
<comment type="cofactor">
    <cofactor evidence="14 16">
        <name>FAD</name>
        <dbReference type="ChEBI" id="CHEBI:57692"/>
    </cofactor>
    <text evidence="14 16">Binds 1 FAD per subunit.</text>
</comment>
<dbReference type="Pfam" id="PF02852">
    <property type="entry name" value="Pyr_redox_dim"/>
    <property type="match status" value="1"/>
</dbReference>
<feature type="binding site" evidence="14">
    <location>
        <position position="48"/>
    </location>
    <ligand>
        <name>FAD</name>
        <dbReference type="ChEBI" id="CHEBI:57692"/>
    </ligand>
</feature>
<evidence type="ECO:0000256" key="7">
    <source>
        <dbReference type="ARBA" id="ARBA00022827"/>
    </source>
</evidence>
<evidence type="ECO:0000313" key="20">
    <source>
        <dbReference type="Proteomes" id="UP000595917"/>
    </source>
</evidence>
<evidence type="ECO:0000256" key="12">
    <source>
        <dbReference type="ARBA" id="ARBA00049187"/>
    </source>
</evidence>
<evidence type="ECO:0000259" key="17">
    <source>
        <dbReference type="Pfam" id="PF02852"/>
    </source>
</evidence>
<dbReference type="Proteomes" id="UP000595917">
    <property type="component" value="Chromosome"/>
</dbReference>
<evidence type="ECO:0000313" key="19">
    <source>
        <dbReference type="EMBL" id="QQO09224.1"/>
    </source>
</evidence>
<feature type="domain" description="Pyridine nucleotide-disulphide oxidoreductase dimerisation" evidence="17">
    <location>
        <begin position="351"/>
        <end position="461"/>
    </location>
</feature>
<dbReference type="Gene3D" id="3.50.50.60">
    <property type="entry name" value="FAD/NAD(P)-binding domain"/>
    <property type="match status" value="2"/>
</dbReference>
<dbReference type="PANTHER" id="PTHR22912">
    <property type="entry name" value="DISULFIDE OXIDOREDUCTASE"/>
    <property type="match status" value="1"/>
</dbReference>
<protein>
    <recommendedName>
        <fullName evidence="4 16">Dihydrolipoyl dehydrogenase</fullName>
        <ecNumber evidence="3 16">1.8.1.4</ecNumber>
    </recommendedName>
</protein>
<feature type="disulfide bond" description="Redox-active" evidence="15">
    <location>
        <begin position="39"/>
        <end position="44"/>
    </location>
</feature>
<evidence type="ECO:0000256" key="15">
    <source>
        <dbReference type="PIRSR" id="PIRSR000350-4"/>
    </source>
</evidence>
<feature type="binding site" evidence="14">
    <location>
        <begin position="184"/>
        <end position="191"/>
    </location>
    <ligand>
        <name>NAD(+)</name>
        <dbReference type="ChEBI" id="CHEBI:57540"/>
    </ligand>
</feature>
<dbReference type="GO" id="GO:0006103">
    <property type="term" value="P:2-oxoglutarate metabolic process"/>
    <property type="evidence" value="ECO:0007669"/>
    <property type="project" value="TreeGrafter"/>
</dbReference>
<feature type="binding site" evidence="14">
    <location>
        <position position="111"/>
    </location>
    <ligand>
        <name>FAD</name>
        <dbReference type="ChEBI" id="CHEBI:57692"/>
    </ligand>
</feature>
<dbReference type="RefSeq" id="WP_215626530.1">
    <property type="nucleotide sequence ID" value="NZ_CP067089.2"/>
</dbReference>
<comment type="miscellaneous">
    <text evidence="16">The active site is a redox-active disulfide bond.</text>
</comment>
<reference evidence="19" key="1">
    <citation type="submission" date="2021-01" db="EMBL/GenBank/DDBJ databases">
        <title>Description of Breznakiella homolactica.</title>
        <authorList>
            <person name="Song Y."/>
            <person name="Brune A."/>
        </authorList>
    </citation>
    <scope>NUCLEOTIDE SEQUENCE</scope>
    <source>
        <strain evidence="19">RmG30</strain>
    </source>
</reference>
<dbReference type="PANTHER" id="PTHR22912:SF217">
    <property type="entry name" value="DIHYDROLIPOYL DEHYDROGENASE"/>
    <property type="match status" value="1"/>
</dbReference>
<dbReference type="InterPro" id="IPR006258">
    <property type="entry name" value="Lipoamide_DH"/>
</dbReference>
<keyword evidence="10" id="KW-1015">Disulfide bond</keyword>
<evidence type="ECO:0000256" key="14">
    <source>
        <dbReference type="PIRSR" id="PIRSR000350-3"/>
    </source>
</evidence>
<keyword evidence="20" id="KW-1185">Reference proteome</keyword>
<evidence type="ECO:0000256" key="11">
    <source>
        <dbReference type="ARBA" id="ARBA00023284"/>
    </source>
</evidence>
<dbReference type="GO" id="GO:0004148">
    <property type="term" value="F:dihydrolipoyl dehydrogenase (NADH) activity"/>
    <property type="evidence" value="ECO:0007669"/>
    <property type="project" value="UniProtKB-EC"/>
</dbReference>
<dbReference type="SUPFAM" id="SSF55424">
    <property type="entry name" value="FAD/NAD-linked reductases, dimerisation (C-terminal) domain"/>
    <property type="match status" value="1"/>
</dbReference>
<evidence type="ECO:0000256" key="3">
    <source>
        <dbReference type="ARBA" id="ARBA00012608"/>
    </source>
</evidence>
<dbReference type="AlphaFoldDB" id="A0A7T7XMS5"/>
<evidence type="ECO:0000256" key="9">
    <source>
        <dbReference type="ARBA" id="ARBA00023027"/>
    </source>
</evidence>
<dbReference type="InterPro" id="IPR004099">
    <property type="entry name" value="Pyr_nucl-diS_OxRdtase_dimer"/>
</dbReference>
<comment type="similarity">
    <text evidence="2 16">Belongs to the class-I pyridine nucleotide-disulfide oxidoreductase family.</text>
</comment>
<evidence type="ECO:0000256" key="16">
    <source>
        <dbReference type="RuleBase" id="RU003692"/>
    </source>
</evidence>
<proteinExistence type="inferred from homology"/>
<evidence type="ECO:0000259" key="18">
    <source>
        <dbReference type="Pfam" id="PF07992"/>
    </source>
</evidence>
<dbReference type="InterPro" id="IPR001100">
    <property type="entry name" value="Pyr_nuc-diS_OxRdtase"/>
</dbReference>